<comment type="caution">
    <text evidence="1">The sequence shown here is derived from an EMBL/GenBank/DDBJ whole genome shotgun (WGS) entry which is preliminary data.</text>
</comment>
<gene>
    <name evidence="1" type="ORF">D3M59_08045</name>
</gene>
<dbReference type="SUPFAM" id="SSF82171">
    <property type="entry name" value="DPP6 N-terminal domain-like"/>
    <property type="match status" value="1"/>
</dbReference>
<organism evidence="1 2">
    <name type="scientific">Sphingomonas edaphi</name>
    <dbReference type="NCBI Taxonomy" id="2315689"/>
    <lineage>
        <taxon>Bacteria</taxon>
        <taxon>Pseudomonadati</taxon>
        <taxon>Pseudomonadota</taxon>
        <taxon>Alphaproteobacteria</taxon>
        <taxon>Sphingomonadales</taxon>
        <taxon>Sphingomonadaceae</taxon>
        <taxon>Sphingomonas</taxon>
    </lineage>
</organism>
<keyword evidence="2" id="KW-1185">Reference proteome</keyword>
<dbReference type="Proteomes" id="UP000285023">
    <property type="component" value="Unassembled WGS sequence"/>
</dbReference>
<evidence type="ECO:0000313" key="1">
    <source>
        <dbReference type="EMBL" id="RIX29467.1"/>
    </source>
</evidence>
<evidence type="ECO:0008006" key="3">
    <source>
        <dbReference type="Google" id="ProtNLM"/>
    </source>
</evidence>
<proteinExistence type="predicted"/>
<sequence>MAPAPINSSALEFCPTMMQGNRLYFSRAAGGDPGDIYVAKLGPKGWSTPSRLSSAINQPGTIEEGVSIYEDDDGREVLLFSRRPPGPFDGVGGKIYQSVDGAPASLVAGGPHSSASDNRPSVTHDGKTIFWDSLRSGSLGGPDIWYATRSNTAQPFGSAVHLSALSSNQSDTRPYIGWQGNMLTLSSSRAGGEAMGDIWFVTRDK</sequence>
<evidence type="ECO:0000313" key="2">
    <source>
        <dbReference type="Proteomes" id="UP000285023"/>
    </source>
</evidence>
<name>A0A418Q0E3_9SPHN</name>
<accession>A0A418Q0E3</accession>
<reference evidence="1 2" key="1">
    <citation type="submission" date="2018-09" db="EMBL/GenBank/DDBJ databases">
        <title>Sphingomonas sp. DAC4.</title>
        <authorList>
            <person name="Seo T."/>
        </authorList>
    </citation>
    <scope>NUCLEOTIDE SEQUENCE [LARGE SCALE GENOMIC DNA]</scope>
    <source>
        <strain evidence="1 2">DAC4</strain>
    </source>
</reference>
<protein>
    <recommendedName>
        <fullName evidence="3">Exo-alpha-sialidase</fullName>
    </recommendedName>
</protein>
<dbReference type="EMBL" id="QXTF01000002">
    <property type="protein sequence ID" value="RIX29467.1"/>
    <property type="molecule type" value="Genomic_DNA"/>
</dbReference>
<dbReference type="AlphaFoldDB" id="A0A418Q0E3"/>